<dbReference type="AlphaFoldDB" id="A0A167YEF1"/>
<reference evidence="7 8" key="1">
    <citation type="journal article" date="2016" name="Genome Biol. Evol.">
        <title>Divergent and convergent evolution of fungal pathogenicity.</title>
        <authorList>
            <person name="Shang Y."/>
            <person name="Xiao G."/>
            <person name="Zheng P."/>
            <person name="Cen K."/>
            <person name="Zhan S."/>
            <person name="Wang C."/>
        </authorList>
    </citation>
    <scope>NUCLEOTIDE SEQUENCE [LARGE SCALE GENOMIC DNA]</scope>
    <source>
        <strain evidence="7 8">ARSEF 7405</strain>
    </source>
</reference>
<dbReference type="InterPro" id="IPR035952">
    <property type="entry name" value="Rhomboid-like_sf"/>
</dbReference>
<evidence type="ECO:0000256" key="5">
    <source>
        <dbReference type="SAM" id="MobiDB-lite"/>
    </source>
</evidence>
<feature type="region of interest" description="Disordered" evidence="5">
    <location>
        <begin position="271"/>
        <end position="306"/>
    </location>
</feature>
<organism evidence="7 8">
    <name type="scientific">Ascosphaera apis ARSEF 7405</name>
    <dbReference type="NCBI Taxonomy" id="392613"/>
    <lineage>
        <taxon>Eukaryota</taxon>
        <taxon>Fungi</taxon>
        <taxon>Dikarya</taxon>
        <taxon>Ascomycota</taxon>
        <taxon>Pezizomycotina</taxon>
        <taxon>Eurotiomycetes</taxon>
        <taxon>Eurotiomycetidae</taxon>
        <taxon>Onygenales</taxon>
        <taxon>Ascosphaeraceae</taxon>
        <taxon>Ascosphaera</taxon>
    </lineage>
</organism>
<evidence type="ECO:0000313" key="7">
    <source>
        <dbReference type="EMBL" id="KZZ91235.1"/>
    </source>
</evidence>
<dbReference type="Proteomes" id="UP000242877">
    <property type="component" value="Unassembled WGS sequence"/>
</dbReference>
<accession>A0A167YEF1</accession>
<gene>
    <name evidence="7" type="ORF">AAP_03405</name>
</gene>
<dbReference type="GO" id="GO:0004252">
    <property type="term" value="F:serine-type endopeptidase activity"/>
    <property type="evidence" value="ECO:0007669"/>
    <property type="project" value="TreeGrafter"/>
</dbReference>
<dbReference type="PANTHER" id="PTHR43066:SF21">
    <property type="entry name" value="UBIQUITIN-ASSOCIATED DOMAIN-CONTAINING PROTEIN 2"/>
    <property type="match status" value="1"/>
</dbReference>
<comment type="caution">
    <text evidence="7">The sequence shown here is derived from an EMBL/GenBank/DDBJ whole genome shotgun (WGS) entry which is preliminary data.</text>
</comment>
<dbReference type="OrthoDB" id="272778at2759"/>
<dbReference type="VEuPathDB" id="FungiDB:AAP_03405"/>
<evidence type="ECO:0000256" key="2">
    <source>
        <dbReference type="ARBA" id="ARBA00022692"/>
    </source>
</evidence>
<keyword evidence="8" id="KW-1185">Reference proteome</keyword>
<sequence>MKGSNFVNAPLTKWMMIGIIASSIFVSIADSKYLLSIYVDPHFWKYKQFWRIAVWQLGYLNSTEVLFSALTIFNMRLIERLWGTRKFASFITCTLPYTTLLPPLFLALVVRPLTFNSANYLPPGPTAIIFSILAQYYAAIPRAYMFRLYTTSNPKDPETAPRIIFSDKSWVYIPAAQLALSQFPHNLLPAAIGWIIGYAYRSDILPGRATSWRLPAWLLRDTALERYEQEMGLNLQETDEPGEGTSSGVWPWSARGGSAAERERYQGLRRRLENESRAAAAQGSSSNRPATSGGGAAAEAAEGQPLAEQILERYRGRY</sequence>
<feature type="transmembrane region" description="Helical" evidence="6">
    <location>
        <begin position="87"/>
        <end position="108"/>
    </location>
</feature>
<keyword evidence="4 6" id="KW-0472">Membrane</keyword>
<name>A0A167YEF1_9EURO</name>
<feature type="region of interest" description="Disordered" evidence="5">
    <location>
        <begin position="233"/>
        <end position="255"/>
    </location>
</feature>
<evidence type="ECO:0000256" key="1">
    <source>
        <dbReference type="ARBA" id="ARBA00004141"/>
    </source>
</evidence>
<dbReference type="EMBL" id="AZGZ01000014">
    <property type="protein sequence ID" value="KZZ91235.1"/>
    <property type="molecule type" value="Genomic_DNA"/>
</dbReference>
<evidence type="ECO:0000256" key="6">
    <source>
        <dbReference type="SAM" id="Phobius"/>
    </source>
</evidence>
<evidence type="ECO:0000313" key="8">
    <source>
        <dbReference type="Proteomes" id="UP000242877"/>
    </source>
</evidence>
<evidence type="ECO:0000256" key="4">
    <source>
        <dbReference type="ARBA" id="ARBA00023136"/>
    </source>
</evidence>
<protein>
    <submittedName>
        <fullName evidence="7">Uncharacterized protein</fullName>
    </submittedName>
</protein>
<feature type="transmembrane region" description="Helical" evidence="6">
    <location>
        <begin position="120"/>
        <end position="139"/>
    </location>
</feature>
<keyword evidence="2 6" id="KW-0812">Transmembrane</keyword>
<evidence type="ECO:0000256" key="3">
    <source>
        <dbReference type="ARBA" id="ARBA00022989"/>
    </source>
</evidence>
<dbReference type="SUPFAM" id="SSF144091">
    <property type="entry name" value="Rhomboid-like"/>
    <property type="match status" value="1"/>
</dbReference>
<dbReference type="GO" id="GO:0016020">
    <property type="term" value="C:membrane"/>
    <property type="evidence" value="ECO:0007669"/>
    <property type="project" value="UniProtKB-SubCell"/>
</dbReference>
<feature type="transmembrane region" description="Helical" evidence="6">
    <location>
        <begin position="12"/>
        <end position="29"/>
    </location>
</feature>
<keyword evidence="3 6" id="KW-1133">Transmembrane helix</keyword>
<comment type="subcellular location">
    <subcellularLocation>
        <location evidence="1">Membrane</location>
        <topology evidence="1">Multi-pass membrane protein</topology>
    </subcellularLocation>
</comment>
<proteinExistence type="predicted"/>
<feature type="transmembrane region" description="Helical" evidence="6">
    <location>
        <begin position="49"/>
        <end position="75"/>
    </location>
</feature>
<dbReference type="PANTHER" id="PTHR43066">
    <property type="entry name" value="RHOMBOID-RELATED PROTEIN"/>
    <property type="match status" value="1"/>
</dbReference>